<protein>
    <recommendedName>
        <fullName evidence="2">Protein kinase domain-containing protein</fullName>
    </recommendedName>
</protein>
<dbReference type="PROSITE" id="PS50011">
    <property type="entry name" value="PROTEIN_KINASE_DOM"/>
    <property type="match status" value="1"/>
</dbReference>
<dbReference type="EMBL" id="JAPEUY010000020">
    <property type="protein sequence ID" value="KAJ4363156.1"/>
    <property type="molecule type" value="Genomic_DNA"/>
</dbReference>
<dbReference type="PANTHER" id="PTHR35391:SF5">
    <property type="entry name" value="DUF6590 DOMAIN-CONTAINING PROTEIN"/>
    <property type="match status" value="1"/>
</dbReference>
<dbReference type="SUPFAM" id="SSF56112">
    <property type="entry name" value="Protein kinase-like (PK-like)"/>
    <property type="match status" value="1"/>
</dbReference>
<feature type="domain" description="Protein kinase" evidence="2">
    <location>
        <begin position="754"/>
        <end position="1057"/>
    </location>
</feature>
<dbReference type="InterPro" id="IPR000719">
    <property type="entry name" value="Prot_kinase_dom"/>
</dbReference>
<dbReference type="AlphaFoldDB" id="A0A9W8Y1N5"/>
<evidence type="ECO:0000313" key="4">
    <source>
        <dbReference type="Proteomes" id="UP001140560"/>
    </source>
</evidence>
<evidence type="ECO:0000313" key="3">
    <source>
        <dbReference type="EMBL" id="KAJ4363156.1"/>
    </source>
</evidence>
<feature type="compositionally biased region" description="Polar residues" evidence="1">
    <location>
        <begin position="267"/>
        <end position="293"/>
    </location>
</feature>
<dbReference type="SMART" id="SM00220">
    <property type="entry name" value="S_TKc"/>
    <property type="match status" value="1"/>
</dbReference>
<dbReference type="Gene3D" id="1.10.510.10">
    <property type="entry name" value="Transferase(Phosphotransferase) domain 1"/>
    <property type="match status" value="1"/>
</dbReference>
<organism evidence="3 4">
    <name type="scientific">Neocucurbitaria cava</name>
    <dbReference type="NCBI Taxonomy" id="798079"/>
    <lineage>
        <taxon>Eukaryota</taxon>
        <taxon>Fungi</taxon>
        <taxon>Dikarya</taxon>
        <taxon>Ascomycota</taxon>
        <taxon>Pezizomycotina</taxon>
        <taxon>Dothideomycetes</taxon>
        <taxon>Pleosporomycetidae</taxon>
        <taxon>Pleosporales</taxon>
        <taxon>Pleosporineae</taxon>
        <taxon>Cucurbitariaceae</taxon>
        <taxon>Neocucurbitaria</taxon>
    </lineage>
</organism>
<accession>A0A9W8Y1N5</accession>
<gene>
    <name evidence="3" type="ORF">N0V83_010276</name>
</gene>
<dbReference type="GO" id="GO:0004672">
    <property type="term" value="F:protein kinase activity"/>
    <property type="evidence" value="ECO:0007669"/>
    <property type="project" value="InterPro"/>
</dbReference>
<dbReference type="Pfam" id="PF00069">
    <property type="entry name" value="Pkinase"/>
    <property type="match status" value="1"/>
</dbReference>
<evidence type="ECO:0000259" key="2">
    <source>
        <dbReference type="PROSITE" id="PS50011"/>
    </source>
</evidence>
<name>A0A9W8Y1N5_9PLEO</name>
<keyword evidence="4" id="KW-1185">Reference proteome</keyword>
<dbReference type="GO" id="GO:0005524">
    <property type="term" value="F:ATP binding"/>
    <property type="evidence" value="ECO:0007669"/>
    <property type="project" value="InterPro"/>
</dbReference>
<dbReference type="OrthoDB" id="5365701at2759"/>
<dbReference type="InterPro" id="IPR011009">
    <property type="entry name" value="Kinase-like_dom_sf"/>
</dbReference>
<feature type="compositionally biased region" description="Low complexity" evidence="1">
    <location>
        <begin position="302"/>
        <end position="316"/>
    </location>
</feature>
<feature type="region of interest" description="Disordered" evidence="1">
    <location>
        <begin position="255"/>
        <end position="319"/>
    </location>
</feature>
<dbReference type="Proteomes" id="UP001140560">
    <property type="component" value="Unassembled WGS sequence"/>
</dbReference>
<dbReference type="PANTHER" id="PTHR35391">
    <property type="entry name" value="C2H2-TYPE DOMAIN-CONTAINING PROTEIN-RELATED"/>
    <property type="match status" value="1"/>
</dbReference>
<comment type="caution">
    <text evidence="3">The sequence shown here is derived from an EMBL/GenBank/DDBJ whole genome shotgun (WGS) entry which is preliminary data.</text>
</comment>
<proteinExistence type="predicted"/>
<sequence>MYATEGHEDPADIQTTIHSAARACRLSLQQCTQTPALIETHWAENRLSDFNLWDAGVGASAKASNSLDIRLQNDIAAKKVVISSLSTLMTWTRMCQDLAVTSKTQRDKLLDAGIASITTERTIESHTDITLEEAKRSVEQILRVLVSLGVAIRQAGAASRLSNADRTFAKNKPEYSSLVEHLTFLLRVSNIPRKEFSVEDGDKERRIQASHALEEVMKAKEPLRFEQQVLIEANAKRLHRFHHAKARSRLLQVSASQQKLNPDPLGSTKSTQLPSTPKPHSTLQRRSTTPSTSRAKEVENCAPSQSQQSATSANQLSDHRTGAPLQNAIEEYVALAPPTAIALNADYPKPPVPSQGSTGFDLQPYTCYFRNCPHDNRLFDTFHAWKTHVFSKHQTFRGWTCFICDEPRNFKLETDFSDHVRTTHINEVDVADLIDLSTACQTFDEPKMDRCPVCSTYETTWERQKLENQAFEKEISSFIGHIGKCMHDFALRSLPATELVESADEGSGAPTRNSNLDSHSSLSSVVFSIRGEDRDGLKQSDIQYAAHLHRVEKVHGWLAAIKLPNLEDPDNTAPTRKPSLEIDMREGIATQLIQSAFDKTPYPFMPRGTLDNIVTAHPVLVNMDISLPTKDENSFLDFILKRARKVFATMVFADRGPMVLYKAMVMFYNNDFDDSKLPIETWSQEHLSRAPNQRELHPFELMEIPSNPFEGVHSTIWSSFHIKSFQENQRIFLAPIFSTSDYNHNLGEHILPFIRKLPNTKDDFFSTVNQYEIHGDHMKGLAITHGYSSHILTVKQIKNIDQHDLQVKAKQWKTEIDWLAKIRALEQDHIVRFITAFRWGPLNTGFYLVFEWANGGNLLDLWETDPMPTVTAPFIRWFVKQLSGLAQALCAVHNISDGGAGSSPTYSHAKLTPASIYWVLDGDKFGTLKIGDWGELSKIPITYDTRACYAPPEVDIRRVVSHRSKLHDMWAMGCIIFECLVWALDGLDELHQLIQSRKGNFGVGPSFYELILINERKSAKVHSTVTQRMEEMANDPACEVGATALGDVLEIVQHGLLVVSLPSSESKTDILAFKEVVSTGNSRPLIVRTTTQHPKQHDADKGQQVRLTAKELRDKLECISIVETGSYWHVERSPYSLTMPGHNTGQ</sequence>
<evidence type="ECO:0000256" key="1">
    <source>
        <dbReference type="SAM" id="MobiDB-lite"/>
    </source>
</evidence>
<reference evidence="3" key="1">
    <citation type="submission" date="2022-10" db="EMBL/GenBank/DDBJ databases">
        <title>Tapping the CABI collections for fungal endophytes: first genome assemblies for Collariella, Neodidymelliopsis, Ascochyta clinopodiicola, Didymella pomorum, Didymosphaeria variabile, Neocosmospora piperis and Neocucurbitaria cava.</title>
        <authorList>
            <person name="Hill R."/>
        </authorList>
    </citation>
    <scope>NUCLEOTIDE SEQUENCE</scope>
    <source>
        <strain evidence="3">IMI 356814</strain>
    </source>
</reference>